<accession>A0A6J5DBL8</accession>
<keyword evidence="3" id="KW-1185">Reference proteome</keyword>
<keyword evidence="1" id="KW-0175">Coiled coil</keyword>
<sequence>MRYDYPGSYRSITHDLAWEMIVKLNKAMIVAGMLTVIAPVGWAQDNQGTATVAPAEQGHSDSIVRMRHQEAAANRAYQRKVAAAKKVYDEKKAEAKKERDAAIAAARYGSTQ</sequence>
<evidence type="ECO:0000313" key="2">
    <source>
        <dbReference type="EMBL" id="CAB3751313.1"/>
    </source>
</evidence>
<organism evidence="2 3">
    <name type="scientific">Paraburkholderia humisilvae</name>
    <dbReference type="NCBI Taxonomy" id="627669"/>
    <lineage>
        <taxon>Bacteria</taxon>
        <taxon>Pseudomonadati</taxon>
        <taxon>Pseudomonadota</taxon>
        <taxon>Betaproteobacteria</taxon>
        <taxon>Burkholderiales</taxon>
        <taxon>Burkholderiaceae</taxon>
        <taxon>Paraburkholderia</taxon>
    </lineage>
</organism>
<protein>
    <submittedName>
        <fullName evidence="2">Uncharacterized protein</fullName>
    </submittedName>
</protein>
<dbReference type="Proteomes" id="UP000494363">
    <property type="component" value="Unassembled WGS sequence"/>
</dbReference>
<evidence type="ECO:0000313" key="3">
    <source>
        <dbReference type="Proteomes" id="UP000494363"/>
    </source>
</evidence>
<name>A0A6J5DBL8_9BURK</name>
<proteinExistence type="predicted"/>
<reference evidence="2 3" key="1">
    <citation type="submission" date="2020-04" db="EMBL/GenBank/DDBJ databases">
        <authorList>
            <person name="De Canck E."/>
        </authorList>
    </citation>
    <scope>NUCLEOTIDE SEQUENCE [LARGE SCALE GENOMIC DNA]</scope>
    <source>
        <strain evidence="2 3">LMG 29542</strain>
    </source>
</reference>
<gene>
    <name evidence="2" type="ORF">LMG29542_01468</name>
</gene>
<dbReference type="EMBL" id="CADIKH010000005">
    <property type="protein sequence ID" value="CAB3751313.1"/>
    <property type="molecule type" value="Genomic_DNA"/>
</dbReference>
<evidence type="ECO:0000256" key="1">
    <source>
        <dbReference type="SAM" id="Coils"/>
    </source>
</evidence>
<feature type="coiled-coil region" evidence="1">
    <location>
        <begin position="74"/>
        <end position="101"/>
    </location>
</feature>
<dbReference type="AlphaFoldDB" id="A0A6J5DBL8"/>